<dbReference type="EMBL" id="CAGKOT010000009">
    <property type="protein sequence ID" value="CAB5354885.1"/>
    <property type="molecule type" value="Genomic_DNA"/>
</dbReference>
<proteinExistence type="predicted"/>
<sequence>MPDDIVFEWIPYGQFNDIKEIGNGVATAVWEDGPLYCGIWIRKSNKEVFLKCLCNVSLSDQFFDYLDKVIPKVLTKAKLYLTNALYTSDPNEFLNKVKSEIKDYSFIFHKIYLERAIAN</sequence>
<organism evidence="1 2">
    <name type="scientific">Rhizophagus irregularis</name>
    <dbReference type="NCBI Taxonomy" id="588596"/>
    <lineage>
        <taxon>Eukaryota</taxon>
        <taxon>Fungi</taxon>
        <taxon>Fungi incertae sedis</taxon>
        <taxon>Mucoromycota</taxon>
        <taxon>Glomeromycotina</taxon>
        <taxon>Glomeromycetes</taxon>
        <taxon>Glomerales</taxon>
        <taxon>Glomeraceae</taxon>
        <taxon>Rhizophagus</taxon>
    </lineage>
</organism>
<protein>
    <submittedName>
        <fullName evidence="1">Uncharacterized protein</fullName>
    </submittedName>
</protein>
<reference evidence="1" key="1">
    <citation type="submission" date="2020-05" db="EMBL/GenBank/DDBJ databases">
        <authorList>
            <person name="Rincon C."/>
            <person name="Sanders R I."/>
            <person name="Robbins C."/>
            <person name="Chaturvedi A."/>
        </authorList>
    </citation>
    <scope>NUCLEOTIDE SEQUENCE</scope>
    <source>
        <strain evidence="1">CHB12</strain>
    </source>
</reference>
<dbReference type="AlphaFoldDB" id="A0A915YYJ4"/>
<dbReference type="OrthoDB" id="2425401at2759"/>
<evidence type="ECO:0000313" key="1">
    <source>
        <dbReference type="EMBL" id="CAB5354885.1"/>
    </source>
</evidence>
<comment type="caution">
    <text evidence="1">The sequence shown here is derived from an EMBL/GenBank/DDBJ whole genome shotgun (WGS) entry which is preliminary data.</text>
</comment>
<gene>
    <name evidence="1" type="ORF">CHRIB12_LOCUS6009</name>
</gene>
<dbReference type="Proteomes" id="UP000684084">
    <property type="component" value="Unassembled WGS sequence"/>
</dbReference>
<name>A0A915YYJ4_9GLOM</name>
<evidence type="ECO:0000313" key="2">
    <source>
        <dbReference type="Proteomes" id="UP000684084"/>
    </source>
</evidence>
<accession>A0A915YYJ4</accession>